<reference evidence="2" key="1">
    <citation type="submission" date="2020-01" db="EMBL/GenBank/DDBJ databases">
        <authorList>
            <person name="Meier V. D."/>
            <person name="Meier V D."/>
        </authorList>
    </citation>
    <scope>NUCLEOTIDE SEQUENCE</scope>
    <source>
        <strain evidence="2">HLG_WM_MAG_10</strain>
    </source>
</reference>
<dbReference type="EMBL" id="CACVAQ010000356">
    <property type="protein sequence ID" value="CAA6824986.1"/>
    <property type="molecule type" value="Genomic_DNA"/>
</dbReference>
<sequence length="210" mass="24144">MSVDPILDHFEKEKPNPIQENVKYRSLLVILWLLGGLVFLNEGRRMVDRMLAPNASLFDYDITRMAIYFILGCLALGMAFVIYQQLEDRISYLFSFVGILLLTIPCTGISEAWPITCLPIILLAFARDLRTGLECYGVIIGFSFVVLGGSFMLFEQLFMDYAFLVIYVLVFMSGYNYRKILFPLRDVNLDLRFRLALFVGWIPFLVGVVF</sequence>
<keyword evidence="1" id="KW-0472">Membrane</keyword>
<feature type="transmembrane region" description="Helical" evidence="1">
    <location>
        <begin position="92"/>
        <end position="123"/>
    </location>
</feature>
<keyword evidence="1" id="KW-0812">Transmembrane</keyword>
<feature type="transmembrane region" description="Helical" evidence="1">
    <location>
        <begin position="160"/>
        <end position="177"/>
    </location>
</feature>
<gene>
    <name evidence="2" type="ORF">HELGO_WM20091</name>
</gene>
<evidence type="ECO:0000256" key="1">
    <source>
        <dbReference type="SAM" id="Phobius"/>
    </source>
</evidence>
<name>A0A6S6UBF6_9BACT</name>
<protein>
    <submittedName>
        <fullName evidence="2">Uncharacterized protein</fullName>
    </submittedName>
</protein>
<feature type="transmembrane region" description="Helical" evidence="1">
    <location>
        <begin position="66"/>
        <end position="86"/>
    </location>
</feature>
<proteinExistence type="predicted"/>
<feature type="transmembrane region" description="Helical" evidence="1">
    <location>
        <begin position="189"/>
        <end position="209"/>
    </location>
</feature>
<keyword evidence="1" id="KW-1133">Transmembrane helix</keyword>
<feature type="transmembrane region" description="Helical" evidence="1">
    <location>
        <begin position="22"/>
        <end position="40"/>
    </location>
</feature>
<dbReference type="AlphaFoldDB" id="A0A6S6UBF6"/>
<evidence type="ECO:0000313" key="2">
    <source>
        <dbReference type="EMBL" id="CAA6824986.1"/>
    </source>
</evidence>
<organism evidence="2">
    <name type="scientific">uncultured Aureispira sp</name>
    <dbReference type="NCBI Taxonomy" id="1331704"/>
    <lineage>
        <taxon>Bacteria</taxon>
        <taxon>Pseudomonadati</taxon>
        <taxon>Bacteroidota</taxon>
        <taxon>Saprospiria</taxon>
        <taxon>Saprospirales</taxon>
        <taxon>Saprospiraceae</taxon>
        <taxon>Aureispira</taxon>
        <taxon>environmental samples</taxon>
    </lineage>
</organism>
<feature type="transmembrane region" description="Helical" evidence="1">
    <location>
        <begin position="135"/>
        <end position="154"/>
    </location>
</feature>
<accession>A0A6S6UBF6</accession>